<proteinExistence type="inferred from homology"/>
<evidence type="ECO:0000313" key="3">
    <source>
        <dbReference type="EMBL" id="KAJ7736461.1"/>
    </source>
</evidence>
<sequence>MEPHFTSETTAEDVAAVFATEIVTKNVLITGTSINGLGFESARVIAKHANLVIITGYNEERLKLSQDALQKEFPSANIRHLILDLSSMASVRKAAAEVNAYAEPIHVLINNAAAPLGKFKITSDGLERQIAIDHVGLFLFTKLLVPKLLASATPAYTPRVVVVASNAHRAAPAIDFSTLFQPDEKTFDTINVYGQAKSANILAMGELARRAQGKLNAYALHPRVIYTNTVHHPEMLPVLQQAGVLDQNGNPTPLLQWRTIPQGAAPIVIAAFDPRLNDRSGAYLEDCQIATETIAPHTSDPARAETLWKMTEAIIEEEFTV</sequence>
<dbReference type="Pfam" id="PF00106">
    <property type="entry name" value="adh_short"/>
    <property type="match status" value="1"/>
</dbReference>
<dbReference type="PANTHER" id="PTHR24320:SF283">
    <property type="entry name" value="RETINOL DEHYDROGENASE 11"/>
    <property type="match status" value="1"/>
</dbReference>
<keyword evidence="2" id="KW-0560">Oxidoreductase</keyword>
<gene>
    <name evidence="3" type="ORF">B0H16DRAFT_1573854</name>
</gene>
<dbReference type="InterPro" id="IPR036291">
    <property type="entry name" value="NAD(P)-bd_dom_sf"/>
</dbReference>
<evidence type="ECO:0000256" key="1">
    <source>
        <dbReference type="ARBA" id="ARBA00006484"/>
    </source>
</evidence>
<dbReference type="Proteomes" id="UP001215598">
    <property type="component" value="Unassembled WGS sequence"/>
</dbReference>
<reference evidence="3" key="1">
    <citation type="submission" date="2023-03" db="EMBL/GenBank/DDBJ databases">
        <title>Massive genome expansion in bonnet fungi (Mycena s.s.) driven by repeated elements and novel gene families across ecological guilds.</title>
        <authorList>
            <consortium name="Lawrence Berkeley National Laboratory"/>
            <person name="Harder C.B."/>
            <person name="Miyauchi S."/>
            <person name="Viragh M."/>
            <person name="Kuo A."/>
            <person name="Thoen E."/>
            <person name="Andreopoulos B."/>
            <person name="Lu D."/>
            <person name="Skrede I."/>
            <person name="Drula E."/>
            <person name="Henrissat B."/>
            <person name="Morin E."/>
            <person name="Kohler A."/>
            <person name="Barry K."/>
            <person name="LaButti K."/>
            <person name="Morin E."/>
            <person name="Salamov A."/>
            <person name="Lipzen A."/>
            <person name="Mereny Z."/>
            <person name="Hegedus B."/>
            <person name="Baldrian P."/>
            <person name="Stursova M."/>
            <person name="Weitz H."/>
            <person name="Taylor A."/>
            <person name="Grigoriev I.V."/>
            <person name="Nagy L.G."/>
            <person name="Martin F."/>
            <person name="Kauserud H."/>
        </authorList>
    </citation>
    <scope>NUCLEOTIDE SEQUENCE</scope>
    <source>
        <strain evidence="3">CBHHK182m</strain>
    </source>
</reference>
<organism evidence="3 4">
    <name type="scientific">Mycena metata</name>
    <dbReference type="NCBI Taxonomy" id="1033252"/>
    <lineage>
        <taxon>Eukaryota</taxon>
        <taxon>Fungi</taxon>
        <taxon>Dikarya</taxon>
        <taxon>Basidiomycota</taxon>
        <taxon>Agaricomycotina</taxon>
        <taxon>Agaricomycetes</taxon>
        <taxon>Agaricomycetidae</taxon>
        <taxon>Agaricales</taxon>
        <taxon>Marasmiineae</taxon>
        <taxon>Mycenaceae</taxon>
        <taxon>Mycena</taxon>
    </lineage>
</organism>
<comment type="similarity">
    <text evidence="1">Belongs to the short-chain dehydrogenases/reductases (SDR) family.</text>
</comment>
<dbReference type="AlphaFoldDB" id="A0AAD7I7F1"/>
<dbReference type="SUPFAM" id="SSF51735">
    <property type="entry name" value="NAD(P)-binding Rossmann-fold domains"/>
    <property type="match status" value="1"/>
</dbReference>
<dbReference type="PANTHER" id="PTHR24320">
    <property type="entry name" value="RETINOL DEHYDROGENASE"/>
    <property type="match status" value="1"/>
</dbReference>
<keyword evidence="4" id="KW-1185">Reference proteome</keyword>
<name>A0AAD7I7F1_9AGAR</name>
<evidence type="ECO:0000313" key="4">
    <source>
        <dbReference type="Proteomes" id="UP001215598"/>
    </source>
</evidence>
<dbReference type="EMBL" id="JARKIB010000121">
    <property type="protein sequence ID" value="KAJ7736461.1"/>
    <property type="molecule type" value="Genomic_DNA"/>
</dbReference>
<dbReference type="Gene3D" id="3.40.50.720">
    <property type="entry name" value="NAD(P)-binding Rossmann-like Domain"/>
    <property type="match status" value="1"/>
</dbReference>
<dbReference type="InterPro" id="IPR002347">
    <property type="entry name" value="SDR_fam"/>
</dbReference>
<evidence type="ECO:0000256" key="2">
    <source>
        <dbReference type="ARBA" id="ARBA00023002"/>
    </source>
</evidence>
<protein>
    <submittedName>
        <fullName evidence="3">Uncharacterized protein</fullName>
    </submittedName>
</protein>
<comment type="caution">
    <text evidence="3">The sequence shown here is derived from an EMBL/GenBank/DDBJ whole genome shotgun (WGS) entry which is preliminary data.</text>
</comment>
<accession>A0AAD7I7F1</accession>
<dbReference type="GO" id="GO:0016491">
    <property type="term" value="F:oxidoreductase activity"/>
    <property type="evidence" value="ECO:0007669"/>
    <property type="project" value="UniProtKB-KW"/>
</dbReference>